<dbReference type="EMBL" id="FORP01000010">
    <property type="protein sequence ID" value="SFJ91532.1"/>
    <property type="molecule type" value="Genomic_DNA"/>
</dbReference>
<dbReference type="InterPro" id="IPR045699">
    <property type="entry name" value="GlfT2_C"/>
</dbReference>
<dbReference type="Pfam" id="PF17994">
    <property type="entry name" value="Glft2_N"/>
    <property type="match status" value="1"/>
</dbReference>
<evidence type="ECO:0000256" key="3">
    <source>
        <dbReference type="ARBA" id="ARBA00022676"/>
    </source>
</evidence>
<dbReference type="GO" id="GO:0016757">
    <property type="term" value="F:glycosyltransferase activity"/>
    <property type="evidence" value="ECO:0007669"/>
    <property type="project" value="UniProtKB-KW"/>
</dbReference>
<evidence type="ECO:0000313" key="7">
    <source>
        <dbReference type="EMBL" id="SFJ91532.1"/>
    </source>
</evidence>
<dbReference type="Pfam" id="PF19320">
    <property type="entry name" value="GlfT2_domain3"/>
    <property type="match status" value="1"/>
</dbReference>
<dbReference type="Gene3D" id="3.90.550.60">
    <property type="match status" value="1"/>
</dbReference>
<evidence type="ECO:0000256" key="2">
    <source>
        <dbReference type="ARBA" id="ARBA00006739"/>
    </source>
</evidence>
<dbReference type="STRING" id="115433.SAMN05421835_110194"/>
<accession>A0A1I3V8M6</accession>
<evidence type="ECO:0000256" key="1">
    <source>
        <dbReference type="ARBA" id="ARBA00004776"/>
    </source>
</evidence>
<dbReference type="Proteomes" id="UP000199025">
    <property type="component" value="Unassembled WGS sequence"/>
</dbReference>
<reference evidence="7 8" key="1">
    <citation type="submission" date="2016-10" db="EMBL/GenBank/DDBJ databases">
        <authorList>
            <person name="de Groot N.N."/>
        </authorList>
    </citation>
    <scope>NUCLEOTIDE SEQUENCE [LARGE SCALE GENOMIC DNA]</scope>
    <source>
        <strain evidence="7 8">DSM 44468</strain>
    </source>
</reference>
<proteinExistence type="inferred from homology"/>
<evidence type="ECO:0000259" key="5">
    <source>
        <dbReference type="Pfam" id="PF17994"/>
    </source>
</evidence>
<evidence type="ECO:0000259" key="6">
    <source>
        <dbReference type="Pfam" id="PF19320"/>
    </source>
</evidence>
<dbReference type="PANTHER" id="PTHR43179">
    <property type="entry name" value="RHAMNOSYLTRANSFERASE WBBL"/>
    <property type="match status" value="1"/>
</dbReference>
<evidence type="ECO:0000313" key="8">
    <source>
        <dbReference type="Proteomes" id="UP000199025"/>
    </source>
</evidence>
<organism evidence="7 8">
    <name type="scientific">Amycolatopsis sacchari</name>
    <dbReference type="NCBI Taxonomy" id="115433"/>
    <lineage>
        <taxon>Bacteria</taxon>
        <taxon>Bacillati</taxon>
        <taxon>Actinomycetota</taxon>
        <taxon>Actinomycetes</taxon>
        <taxon>Pseudonocardiales</taxon>
        <taxon>Pseudonocardiaceae</taxon>
        <taxon>Amycolatopsis</taxon>
    </lineage>
</organism>
<dbReference type="SUPFAM" id="SSF53448">
    <property type="entry name" value="Nucleotide-diphospho-sugar transferases"/>
    <property type="match status" value="1"/>
</dbReference>
<evidence type="ECO:0000256" key="4">
    <source>
        <dbReference type="ARBA" id="ARBA00022679"/>
    </source>
</evidence>
<comment type="pathway">
    <text evidence="1">Cell wall biogenesis; cell wall polysaccharide biosynthesis.</text>
</comment>
<sequence length="616" mass="68945">MVKEQHEPGERLLAQRTHFAARSFLAPNEMYAQVKQGSASQERDRLSVEPHAFVTTNTYFGRFPASYWQRCTEVAEVVVEAVVTGSGRLLITASDIWGDVRGIDAHTATGAKAETVRLTAPIDRFVDGGALWLDVQTDDETLVVEQVRWTVAAPRALRPVSIAICTHNRADYCLDTLTELAEDPDALGAVAAVHVTDQGNDAVESRDRFAVVKQAMGDKLHYIRQPNLGGAGGFTRGMYEIVEGERGAESYVLLMDDDVKLESDTVVRLMAIANCATQPILVGGQSLQELHPDRLWVDAEVADLPKLKPGLTPTEESMSGRSMLQHSQELRRDATHNAWWCCLIPAEVVAKIGYPLPVFFQWDDIEYGLRARAAGFVTFTLPGAGVWHQDLHWKDWDDWSRYFHFRNSLVVAALHGAFSSSRTTALLAKEFSETLAAMQYGLAATMIKAIQDFLRGPEVLSDGGAEIVPQVRKLRAEYAETETLKPSSVKVPAGEMPIVVPAPKPSKPTLVLLKRLVDQLRNGQEQGAAIRSHDQYWWHVARFRTAVVTDSAQTGMRVRRFDRELMVRLGREGAKTLWRLRREGDAAVRRWNEAQPRLVSKENWERLFELDKNNNR</sequence>
<dbReference type="PANTHER" id="PTHR43179:SF12">
    <property type="entry name" value="GALACTOFURANOSYLTRANSFERASE GLFT2"/>
    <property type="match status" value="1"/>
</dbReference>
<comment type="similarity">
    <text evidence="2">Belongs to the glycosyltransferase 2 family.</text>
</comment>
<gene>
    <name evidence="7" type="ORF">SAMN05421835_110194</name>
</gene>
<feature type="domain" description="Galactofuranosyltransferase GlfT2 N-terminal" evidence="5">
    <location>
        <begin position="33"/>
        <end position="150"/>
    </location>
</feature>
<dbReference type="InterPro" id="IPR040492">
    <property type="entry name" value="GlfT2_N"/>
</dbReference>
<dbReference type="RefSeq" id="WP_091509286.1">
    <property type="nucleotide sequence ID" value="NZ_FORP01000010.1"/>
</dbReference>
<keyword evidence="4 7" id="KW-0808">Transferase</keyword>
<dbReference type="AlphaFoldDB" id="A0A1I3V8M6"/>
<dbReference type="OrthoDB" id="3225550at2"/>
<dbReference type="InterPro" id="IPR029044">
    <property type="entry name" value="Nucleotide-diphossugar_trans"/>
</dbReference>
<name>A0A1I3V8M6_9PSEU</name>
<keyword evidence="8" id="KW-1185">Reference proteome</keyword>
<dbReference type="Pfam" id="PF13641">
    <property type="entry name" value="Glyco_tranf_2_3"/>
    <property type="match status" value="1"/>
</dbReference>
<feature type="domain" description="Galactofuranosyltransferase-2 C-terminal" evidence="6">
    <location>
        <begin position="432"/>
        <end position="609"/>
    </location>
</feature>
<keyword evidence="3" id="KW-0328">Glycosyltransferase</keyword>
<protein>
    <submittedName>
        <fullName evidence="7">Galactofuranosylgalactofuranosylrhamnosyl-N-acetylglucosaminyl-diphospho-decaprenol beta-1,5/1,6-galactofuranosyltransferase</fullName>
    </submittedName>
</protein>